<organism evidence="2 3">
    <name type="scientific">Nocardioides immobilis</name>
    <dbReference type="NCBI Taxonomy" id="2049295"/>
    <lineage>
        <taxon>Bacteria</taxon>
        <taxon>Bacillati</taxon>
        <taxon>Actinomycetota</taxon>
        <taxon>Actinomycetes</taxon>
        <taxon>Propionibacteriales</taxon>
        <taxon>Nocardioidaceae</taxon>
        <taxon>Nocardioides</taxon>
    </lineage>
</organism>
<dbReference type="EMBL" id="QXGH01000052">
    <property type="protein sequence ID" value="RHW23245.1"/>
    <property type="molecule type" value="Genomic_DNA"/>
</dbReference>
<accession>A0A417XSF6</accession>
<feature type="transmembrane region" description="Helical" evidence="1">
    <location>
        <begin position="61"/>
        <end position="80"/>
    </location>
</feature>
<reference evidence="2 3" key="1">
    <citation type="submission" date="2018-09" db="EMBL/GenBank/DDBJ databases">
        <title>Genome sequencing of Nocardioides immobilis CCTCC AB 2017083 for comparison to Nocardioides silvaticus.</title>
        <authorList>
            <person name="Li C."/>
            <person name="Wang G."/>
        </authorList>
    </citation>
    <scope>NUCLEOTIDE SEQUENCE [LARGE SCALE GENOMIC DNA]</scope>
    <source>
        <strain evidence="2 3">CCTCC AB 2017083</strain>
    </source>
</reference>
<keyword evidence="1" id="KW-1133">Transmembrane helix</keyword>
<feature type="transmembrane region" description="Helical" evidence="1">
    <location>
        <begin position="12"/>
        <end position="34"/>
    </location>
</feature>
<comment type="caution">
    <text evidence="2">The sequence shown here is derived from an EMBL/GenBank/DDBJ whole genome shotgun (WGS) entry which is preliminary data.</text>
</comment>
<dbReference type="OrthoDB" id="3431233at2"/>
<protein>
    <recommendedName>
        <fullName evidence="4">DUF4386 family protein</fullName>
    </recommendedName>
</protein>
<dbReference type="AlphaFoldDB" id="A0A417XSF6"/>
<name>A0A417XSF6_9ACTN</name>
<feature type="transmembrane region" description="Helical" evidence="1">
    <location>
        <begin position="171"/>
        <end position="188"/>
    </location>
</feature>
<gene>
    <name evidence="2" type="ORF">D0Z08_30700</name>
</gene>
<keyword evidence="1" id="KW-0812">Transmembrane</keyword>
<keyword evidence="3" id="KW-1185">Reference proteome</keyword>
<dbReference type="RefSeq" id="WP_118929086.1">
    <property type="nucleotide sequence ID" value="NZ_QXGH01000052.1"/>
</dbReference>
<keyword evidence="1" id="KW-0472">Membrane</keyword>
<evidence type="ECO:0000256" key="1">
    <source>
        <dbReference type="SAM" id="Phobius"/>
    </source>
</evidence>
<sequence length="225" mass="22981">MYTDTDETTHETSARGSAAIVAIGPLLLLGALLWHPPLPGRLPDSNAVADAAAADTTTWGLSHLALAIASAMIVLAFVAVRGHLRDRGDRSMSAVGLGFVVIGSTLYAVLPGMEFSLLAADETGADLAATQDALESWFVPVLIGGSLLFAIGTTLFAVAVVRSAALGRTEALVIAGALVFFGLSRLVPIGVVQFYVQPAAALLALLPIAAEIAARTARPARAGAA</sequence>
<proteinExistence type="predicted"/>
<evidence type="ECO:0000313" key="2">
    <source>
        <dbReference type="EMBL" id="RHW23245.1"/>
    </source>
</evidence>
<dbReference type="Proteomes" id="UP000283644">
    <property type="component" value="Unassembled WGS sequence"/>
</dbReference>
<feature type="transmembrane region" description="Helical" evidence="1">
    <location>
        <begin position="137"/>
        <end position="159"/>
    </location>
</feature>
<evidence type="ECO:0000313" key="3">
    <source>
        <dbReference type="Proteomes" id="UP000283644"/>
    </source>
</evidence>
<evidence type="ECO:0008006" key="4">
    <source>
        <dbReference type="Google" id="ProtNLM"/>
    </source>
</evidence>
<feature type="transmembrane region" description="Helical" evidence="1">
    <location>
        <begin position="92"/>
        <end position="110"/>
    </location>
</feature>